<sequence length="94" mass="10574">MAVDVRRLEVLSLQQLHELLEDEEQLQNMAREMEEYELSSYLARSGDCGLLAGLDVSQFRAKSSLHHCGNEGVSSKEWEGSCSALFQANEKNQV</sequence>
<name>A0ACB8G0C4_9SAUR</name>
<accession>A0ACB8G0C4</accession>
<dbReference type="Proteomes" id="UP000827872">
    <property type="component" value="Linkage Group LG13"/>
</dbReference>
<dbReference type="EMBL" id="CM037626">
    <property type="protein sequence ID" value="KAH8012457.1"/>
    <property type="molecule type" value="Genomic_DNA"/>
</dbReference>
<evidence type="ECO:0000313" key="1">
    <source>
        <dbReference type="EMBL" id="KAH8012457.1"/>
    </source>
</evidence>
<gene>
    <name evidence="1" type="ORF">K3G42_018080</name>
</gene>
<evidence type="ECO:0000313" key="2">
    <source>
        <dbReference type="Proteomes" id="UP000827872"/>
    </source>
</evidence>
<comment type="caution">
    <text evidence="1">The sequence shown here is derived from an EMBL/GenBank/DDBJ whole genome shotgun (WGS) entry which is preliminary data.</text>
</comment>
<reference evidence="1" key="1">
    <citation type="submission" date="2021-08" db="EMBL/GenBank/DDBJ databases">
        <title>The first chromosome-level gecko genome reveals the dynamic sex chromosomes of Neotropical dwarf geckos (Sphaerodactylidae: Sphaerodactylus).</title>
        <authorList>
            <person name="Pinto B.J."/>
            <person name="Keating S.E."/>
            <person name="Gamble T."/>
        </authorList>
    </citation>
    <scope>NUCLEOTIDE SEQUENCE</scope>
    <source>
        <strain evidence="1">TG3544</strain>
    </source>
</reference>
<protein>
    <submittedName>
        <fullName evidence="1">Uncharacterized protein</fullName>
    </submittedName>
</protein>
<keyword evidence="2" id="KW-1185">Reference proteome</keyword>
<organism evidence="1 2">
    <name type="scientific">Sphaerodactylus townsendi</name>
    <dbReference type="NCBI Taxonomy" id="933632"/>
    <lineage>
        <taxon>Eukaryota</taxon>
        <taxon>Metazoa</taxon>
        <taxon>Chordata</taxon>
        <taxon>Craniata</taxon>
        <taxon>Vertebrata</taxon>
        <taxon>Euteleostomi</taxon>
        <taxon>Lepidosauria</taxon>
        <taxon>Squamata</taxon>
        <taxon>Bifurcata</taxon>
        <taxon>Gekkota</taxon>
        <taxon>Sphaerodactylidae</taxon>
        <taxon>Sphaerodactylus</taxon>
    </lineage>
</organism>
<proteinExistence type="predicted"/>